<comment type="caution">
    <text evidence="2">The sequence shown here is derived from an EMBL/GenBank/DDBJ whole genome shotgun (WGS) entry which is preliminary data.</text>
</comment>
<organism evidence="2 3">
    <name type="scientific">Pseudoxanthomonas broegbernensis</name>
    <dbReference type="NCBI Taxonomy" id="83619"/>
    <lineage>
        <taxon>Bacteria</taxon>
        <taxon>Pseudomonadati</taxon>
        <taxon>Pseudomonadota</taxon>
        <taxon>Gammaproteobacteria</taxon>
        <taxon>Lysobacterales</taxon>
        <taxon>Lysobacteraceae</taxon>
        <taxon>Pseudoxanthomonas</taxon>
    </lineage>
</organism>
<evidence type="ECO:0000313" key="3">
    <source>
        <dbReference type="Proteomes" id="UP000462066"/>
    </source>
</evidence>
<dbReference type="AlphaFoldDB" id="A0A7V8GK95"/>
<protein>
    <submittedName>
        <fullName evidence="2">Uncharacterized protein</fullName>
    </submittedName>
</protein>
<dbReference type="EMBL" id="MWIP01000022">
    <property type="protein sequence ID" value="KAF1684813.1"/>
    <property type="molecule type" value="Genomic_DNA"/>
</dbReference>
<evidence type="ECO:0000256" key="1">
    <source>
        <dbReference type="SAM" id="Phobius"/>
    </source>
</evidence>
<reference evidence="2 3" key="1">
    <citation type="submission" date="2017-10" db="EMBL/GenBank/DDBJ databases">
        <title>Whole genome sequencing of Pseudoxanthomonas broegbernensis DSM 12573(T).</title>
        <authorList>
            <person name="Kumar S."/>
            <person name="Bansal K."/>
            <person name="Kaur A."/>
            <person name="Patil P."/>
            <person name="Sharma S."/>
            <person name="Patil P.B."/>
        </authorList>
    </citation>
    <scope>NUCLEOTIDE SEQUENCE [LARGE SCALE GENOMIC DNA]</scope>
    <source>
        <strain evidence="2 3">DSM 12573</strain>
    </source>
</reference>
<accession>A0A7V8GK95</accession>
<sequence length="224" mass="24807">MRRWREAWDEAEFDGLAWIAGALVVMAVLVVMGVAIPYWWFVGGRISGNATDWAQFGDYFGGVAGPLLAVFSVVGLVLALLLQGRQIRQAEERSIAEQHLRSLQALSREMELLEARLLTVPATGEGNPALPVPQSMADVLDGLAPLHPAHRPMFRRLATLYAQVLGEYAATVAMYRENVLPYWDVRTFERRGRGWLARLQPHAGSLEGMGVVALAVIEHHLRGE</sequence>
<keyword evidence="1" id="KW-0812">Transmembrane</keyword>
<gene>
    <name evidence="2" type="ORF">B1992_14390</name>
</gene>
<name>A0A7V8GK95_9GAMM</name>
<keyword evidence="1" id="KW-1133">Transmembrane helix</keyword>
<keyword evidence="1" id="KW-0472">Membrane</keyword>
<dbReference type="Proteomes" id="UP000462066">
    <property type="component" value="Unassembled WGS sequence"/>
</dbReference>
<feature type="transmembrane region" description="Helical" evidence="1">
    <location>
        <begin position="16"/>
        <end position="40"/>
    </location>
</feature>
<evidence type="ECO:0000313" key="2">
    <source>
        <dbReference type="EMBL" id="KAF1684813.1"/>
    </source>
</evidence>
<feature type="transmembrane region" description="Helical" evidence="1">
    <location>
        <begin position="60"/>
        <end position="82"/>
    </location>
</feature>
<proteinExistence type="predicted"/>
<keyword evidence="3" id="KW-1185">Reference proteome</keyword>